<comment type="caution">
    <text evidence="2">The sequence shown here is derived from an EMBL/GenBank/DDBJ whole genome shotgun (WGS) entry which is preliminary data.</text>
</comment>
<dbReference type="EMBL" id="JAVHNS010000009">
    <property type="protein sequence ID" value="KAK6343366.1"/>
    <property type="molecule type" value="Genomic_DNA"/>
</dbReference>
<evidence type="ECO:0000313" key="3">
    <source>
        <dbReference type="Proteomes" id="UP001373714"/>
    </source>
</evidence>
<feature type="region of interest" description="Disordered" evidence="1">
    <location>
        <begin position="366"/>
        <end position="447"/>
    </location>
</feature>
<protein>
    <submittedName>
        <fullName evidence="2">Uncharacterized protein</fullName>
    </submittedName>
</protein>
<feature type="compositionally biased region" description="Polar residues" evidence="1">
    <location>
        <begin position="801"/>
        <end position="812"/>
    </location>
</feature>
<keyword evidence="3" id="KW-1185">Reference proteome</keyword>
<feature type="compositionally biased region" description="Polar residues" evidence="1">
    <location>
        <begin position="397"/>
        <end position="412"/>
    </location>
</feature>
<dbReference type="Proteomes" id="UP001373714">
    <property type="component" value="Unassembled WGS sequence"/>
</dbReference>
<dbReference type="AlphaFoldDB" id="A0AAV9UJB2"/>
<feature type="compositionally biased region" description="Basic and acidic residues" evidence="1">
    <location>
        <begin position="24"/>
        <end position="33"/>
    </location>
</feature>
<feature type="compositionally biased region" description="Basic residues" evidence="1">
    <location>
        <begin position="438"/>
        <end position="447"/>
    </location>
</feature>
<sequence>MHLEGNSRLGDRRKENALKGAKGKLKDRGRLESISEWLNPSPLGAGQPERASNDDYNPFCILEDSYDSNFDTEHDILLALDDDKDSFDLDESRVLEEPHLRAPQPSDGFQSQNTFTKQNNPTIGALAMTHTPALDRSLGYPRPTRVHRERYFSSADSDKNTKKAWQKSRIAGSRSESIATKPQAVCSPDQSSSHAKASPDCARSSESKPDAFIFPARFRRLSGLTWSRLGYDHAFWWRRSEKSSLIDCMKSQEAVTFFYEIKQADPPKFTQLIKAIEGRNTPPIHFRLSQPATPRHANDCLTEEDDDPIFSAERASKLNIILILLELVSWRDAACRLGHESSISSTLAEAEGSLETSTSFYEHDAVFHSGDNHGRGNASSNTKNTTKKNTGAITPGGENTNIGKTSLSGNQKSRQDSEKRQRYRGGSSEDDDSEPPQKRQRKHSKKSLSGKFACPFARAEPTLYLRCLTIGRKDVVGIKEHLRRNHYNKTTPPALLAAKTWSQMFAFCYPLWVGPYPSPYLDAIELFYNCLRWNNTPPNAQQGDILLDYQRIERLGGTSIVNAPGIIEVIPNIERVDDRYPEPARAISNTALGSSQGVNSTDLEIQLDPIDFFEIGYLAGAPSPAQTSNVNEPSILNFSSSIDSLNHQQPLHSFDIFYSNTPAPTQHGSVSQALSTDRWSTNTGISPALGTAVSRMAAPHITAPITHSTAVEDTEFPNFLMELGIDTSLPPEERFQQALSLLDSSGIFDPATDFTMPSIYPVPASRSLDLYPREGVEVREAVTHFPVHPMPVFPEEPTACDNGSGSENSSDTACELPQPQKPAQSQSSRQSEGKYLLLVSRRPVNPDSTEAKGYKRYNFGEFDEFRNNFEGWLVSNFTDPVFDWTTMEFYNDHLGARLGSIEEVIDDLEGSFTHYRSQKASLYLVMKDKGKNRAKA</sequence>
<gene>
    <name evidence="2" type="ORF">TWF730_010957</name>
</gene>
<feature type="compositionally biased region" description="Low complexity" evidence="1">
    <location>
        <begin position="817"/>
        <end position="830"/>
    </location>
</feature>
<evidence type="ECO:0000313" key="2">
    <source>
        <dbReference type="EMBL" id="KAK6343366.1"/>
    </source>
</evidence>
<name>A0AAV9UJB2_9PEZI</name>
<organism evidence="2 3">
    <name type="scientific">Orbilia blumenaviensis</name>
    <dbReference type="NCBI Taxonomy" id="1796055"/>
    <lineage>
        <taxon>Eukaryota</taxon>
        <taxon>Fungi</taxon>
        <taxon>Dikarya</taxon>
        <taxon>Ascomycota</taxon>
        <taxon>Pezizomycotina</taxon>
        <taxon>Orbiliomycetes</taxon>
        <taxon>Orbiliales</taxon>
        <taxon>Orbiliaceae</taxon>
        <taxon>Orbilia</taxon>
    </lineage>
</organism>
<reference evidence="2 3" key="1">
    <citation type="submission" date="2019-10" db="EMBL/GenBank/DDBJ databases">
        <authorList>
            <person name="Palmer J.M."/>
        </authorList>
    </citation>
    <scope>NUCLEOTIDE SEQUENCE [LARGE SCALE GENOMIC DNA]</scope>
    <source>
        <strain evidence="2 3">TWF730</strain>
    </source>
</reference>
<feature type="region of interest" description="Disordered" evidence="1">
    <location>
        <begin position="788"/>
        <end position="832"/>
    </location>
</feature>
<feature type="region of interest" description="Disordered" evidence="1">
    <location>
        <begin position="149"/>
        <end position="207"/>
    </location>
</feature>
<proteinExistence type="predicted"/>
<feature type="region of interest" description="Disordered" evidence="1">
    <location>
        <begin position="1"/>
        <end position="56"/>
    </location>
</feature>
<feature type="compositionally biased region" description="Low complexity" evidence="1">
    <location>
        <begin position="381"/>
        <end position="390"/>
    </location>
</feature>
<evidence type="ECO:0000256" key="1">
    <source>
        <dbReference type="SAM" id="MobiDB-lite"/>
    </source>
</evidence>
<feature type="compositionally biased region" description="Basic and acidic residues" evidence="1">
    <location>
        <begin position="1"/>
        <end position="17"/>
    </location>
</feature>
<accession>A0AAV9UJB2</accession>